<evidence type="ECO:0000313" key="2">
    <source>
        <dbReference type="EMBL" id="CUI16690.1"/>
    </source>
</evidence>
<dbReference type="AlphaFoldDB" id="A0A0U5JDJ9"/>
<dbReference type="PATRIC" id="fig|389348.3.peg.1184"/>
<name>A0A0U5JDJ9_9BACT</name>
<feature type="transmembrane region" description="Helical" evidence="1">
    <location>
        <begin position="89"/>
        <end position="107"/>
    </location>
</feature>
<keyword evidence="1" id="KW-1133">Transmembrane helix</keyword>
<evidence type="ECO:0000256" key="1">
    <source>
        <dbReference type="SAM" id="Phobius"/>
    </source>
</evidence>
<keyword evidence="1" id="KW-0812">Transmembrane</keyword>
<feature type="transmembrane region" description="Helical" evidence="1">
    <location>
        <begin position="58"/>
        <end position="83"/>
    </location>
</feature>
<keyword evidence="3" id="KW-1185">Reference proteome</keyword>
<accession>A0A0U5JDJ9</accession>
<protein>
    <submittedName>
        <fullName evidence="2">Uncharacterized protein</fullName>
    </submittedName>
</protein>
<dbReference type="InParanoid" id="A0A0U5JDJ9"/>
<gene>
    <name evidence="2" type="ORF">PNK_1073</name>
</gene>
<keyword evidence="1" id="KW-0472">Membrane</keyword>
<dbReference type="KEGG" id="pnl:PNK_1073"/>
<proteinExistence type="predicted"/>
<sequence>MTIQGFGAEYYFDNHRVEQQQQQSRLVPVVETVHNVVQPVLTEQEQGAEPSPLRQTGIVLIAGLAGQTTSIALSALSIAGKILPPPYNFLLGGTIVVLAHFTGGVVYHRIHDSLTGTYVNAG</sequence>
<dbReference type="STRING" id="389348.PNK_1073"/>
<reference evidence="3" key="1">
    <citation type="submission" date="2015-09" db="EMBL/GenBank/DDBJ databases">
        <authorList>
            <person name="Bertelli C."/>
        </authorList>
    </citation>
    <scope>NUCLEOTIDE SEQUENCE [LARGE SCALE GENOMIC DNA]</scope>
    <source>
        <strain evidence="3">KNic</strain>
    </source>
</reference>
<dbReference type="EMBL" id="LN879502">
    <property type="protein sequence ID" value="CUI16690.1"/>
    <property type="molecule type" value="Genomic_DNA"/>
</dbReference>
<dbReference type="RefSeq" id="WP_059060752.1">
    <property type="nucleotide sequence ID" value="NZ_LN879502.1"/>
</dbReference>
<evidence type="ECO:0000313" key="3">
    <source>
        <dbReference type="Proteomes" id="UP000069902"/>
    </source>
</evidence>
<organism evidence="2 3">
    <name type="scientific">Candidatus Protochlamydia naegleriophila</name>
    <dbReference type="NCBI Taxonomy" id="389348"/>
    <lineage>
        <taxon>Bacteria</taxon>
        <taxon>Pseudomonadati</taxon>
        <taxon>Chlamydiota</taxon>
        <taxon>Chlamydiia</taxon>
        <taxon>Parachlamydiales</taxon>
        <taxon>Parachlamydiaceae</taxon>
        <taxon>Candidatus Protochlamydia</taxon>
    </lineage>
</organism>
<dbReference type="Proteomes" id="UP000069902">
    <property type="component" value="Chromosome cPNK"/>
</dbReference>